<feature type="compositionally biased region" description="Pro residues" evidence="5">
    <location>
        <begin position="74"/>
        <end position="88"/>
    </location>
</feature>
<dbReference type="PROSITE" id="PS50106">
    <property type="entry name" value="PDZ"/>
    <property type="match status" value="3"/>
</dbReference>
<feature type="compositionally biased region" description="Low complexity" evidence="5">
    <location>
        <begin position="696"/>
        <end position="710"/>
    </location>
</feature>
<evidence type="ECO:0000256" key="4">
    <source>
        <dbReference type="ARBA" id="ARBA00023136"/>
    </source>
</evidence>
<feature type="region of interest" description="Disordered" evidence="5">
    <location>
        <begin position="70"/>
        <end position="94"/>
    </location>
</feature>
<gene>
    <name evidence="7" type="ORF">HPB48_010907</name>
</gene>
<feature type="compositionally biased region" description="Pro residues" evidence="5">
    <location>
        <begin position="473"/>
        <end position="484"/>
    </location>
</feature>
<keyword evidence="4" id="KW-0472">Membrane</keyword>
<dbReference type="EMBL" id="JABSTR010000004">
    <property type="protein sequence ID" value="KAH9366587.1"/>
    <property type="molecule type" value="Genomic_DNA"/>
</dbReference>
<dbReference type="VEuPathDB" id="VectorBase:HLOH_058764"/>
<evidence type="ECO:0000313" key="7">
    <source>
        <dbReference type="EMBL" id="KAH9366587.1"/>
    </source>
</evidence>
<dbReference type="InterPro" id="IPR001478">
    <property type="entry name" value="PDZ"/>
</dbReference>
<dbReference type="Pfam" id="PF00595">
    <property type="entry name" value="PDZ"/>
    <property type="match status" value="2"/>
</dbReference>
<evidence type="ECO:0000256" key="5">
    <source>
        <dbReference type="SAM" id="MobiDB-lite"/>
    </source>
</evidence>
<dbReference type="CDD" id="cd06669">
    <property type="entry name" value="PDZ5_MUPP1-like"/>
    <property type="match status" value="1"/>
</dbReference>
<dbReference type="OMA" id="KPDIIME"/>
<dbReference type="SUPFAM" id="SSF50156">
    <property type="entry name" value="PDZ domain-like"/>
    <property type="match status" value="4"/>
</dbReference>
<feature type="compositionally biased region" description="Low complexity" evidence="5">
    <location>
        <begin position="719"/>
        <end position="729"/>
    </location>
</feature>
<dbReference type="FunFam" id="2.30.42.10:FF:000125">
    <property type="entry name" value="PATJ, crumbs cell polarity complex component"/>
    <property type="match status" value="1"/>
</dbReference>
<dbReference type="InterPro" id="IPR036034">
    <property type="entry name" value="PDZ_sf"/>
</dbReference>
<feature type="domain" description="PDZ" evidence="6">
    <location>
        <begin position="600"/>
        <end position="678"/>
    </location>
</feature>
<protein>
    <recommendedName>
        <fullName evidence="6">PDZ domain-containing protein</fullName>
    </recommendedName>
</protein>
<dbReference type="SMART" id="SM00228">
    <property type="entry name" value="PDZ"/>
    <property type="match status" value="3"/>
</dbReference>
<evidence type="ECO:0000256" key="3">
    <source>
        <dbReference type="ARBA" id="ARBA00022737"/>
    </source>
</evidence>
<dbReference type="Proteomes" id="UP000821853">
    <property type="component" value="Chromosome 2"/>
</dbReference>
<dbReference type="OrthoDB" id="6022242at2759"/>
<reference evidence="7 8" key="1">
    <citation type="journal article" date="2020" name="Cell">
        <title>Large-Scale Comparative Analyses of Tick Genomes Elucidate Their Genetic Diversity and Vector Capacities.</title>
        <authorList>
            <consortium name="Tick Genome and Microbiome Consortium (TIGMIC)"/>
            <person name="Jia N."/>
            <person name="Wang J."/>
            <person name="Shi W."/>
            <person name="Du L."/>
            <person name="Sun Y."/>
            <person name="Zhan W."/>
            <person name="Jiang J.F."/>
            <person name="Wang Q."/>
            <person name="Zhang B."/>
            <person name="Ji P."/>
            <person name="Bell-Sakyi L."/>
            <person name="Cui X.M."/>
            <person name="Yuan T.T."/>
            <person name="Jiang B.G."/>
            <person name="Yang W.F."/>
            <person name="Lam T.T."/>
            <person name="Chang Q.C."/>
            <person name="Ding S.J."/>
            <person name="Wang X.J."/>
            <person name="Zhu J.G."/>
            <person name="Ruan X.D."/>
            <person name="Zhao L."/>
            <person name="Wei J.T."/>
            <person name="Ye R.Z."/>
            <person name="Que T.C."/>
            <person name="Du C.H."/>
            <person name="Zhou Y.H."/>
            <person name="Cheng J.X."/>
            <person name="Dai P.F."/>
            <person name="Guo W.B."/>
            <person name="Han X.H."/>
            <person name="Huang E.J."/>
            <person name="Li L.F."/>
            <person name="Wei W."/>
            <person name="Gao Y.C."/>
            <person name="Liu J.Z."/>
            <person name="Shao H.Z."/>
            <person name="Wang X."/>
            <person name="Wang C.C."/>
            <person name="Yang T.C."/>
            <person name="Huo Q.B."/>
            <person name="Li W."/>
            <person name="Chen H.Y."/>
            <person name="Chen S.E."/>
            <person name="Zhou L.G."/>
            <person name="Ni X.B."/>
            <person name="Tian J.H."/>
            <person name="Sheng Y."/>
            <person name="Liu T."/>
            <person name="Pan Y.S."/>
            <person name="Xia L.Y."/>
            <person name="Li J."/>
            <person name="Zhao F."/>
            <person name="Cao W.C."/>
        </authorList>
    </citation>
    <scope>NUCLEOTIDE SEQUENCE [LARGE SCALE GENOMIC DNA]</scope>
    <source>
        <strain evidence="7">HaeL-2018</strain>
    </source>
</reference>
<feature type="domain" description="PDZ" evidence="6">
    <location>
        <begin position="124"/>
        <end position="204"/>
    </location>
</feature>
<dbReference type="FunFam" id="2.30.42.10:FF:000070">
    <property type="entry name" value="Multiple PDZ domain protein"/>
    <property type="match status" value="1"/>
</dbReference>
<comment type="subcellular location">
    <subcellularLocation>
        <location evidence="1">Membrane</location>
    </subcellularLocation>
</comment>
<feature type="region of interest" description="Disordered" evidence="5">
    <location>
        <begin position="687"/>
        <end position="729"/>
    </location>
</feature>
<keyword evidence="8" id="KW-1185">Reference proteome</keyword>
<dbReference type="PANTHER" id="PTHR19964">
    <property type="entry name" value="MULTIPLE PDZ DOMAIN PROTEIN"/>
    <property type="match status" value="1"/>
</dbReference>
<comment type="caution">
    <text evidence="7">The sequence shown here is derived from an EMBL/GenBank/DDBJ whole genome shotgun (WGS) entry which is preliminary data.</text>
</comment>
<dbReference type="CDD" id="cd06667">
    <property type="entry name" value="PDZ2_MUPP1-like"/>
    <property type="match status" value="1"/>
</dbReference>
<proteinExistence type="predicted"/>
<keyword evidence="2" id="KW-0597">Phosphoprotein</keyword>
<dbReference type="PANTHER" id="PTHR19964:SF92">
    <property type="entry name" value="PATJ HOMOLOG"/>
    <property type="match status" value="1"/>
</dbReference>
<feature type="domain" description="PDZ" evidence="6">
    <location>
        <begin position="29"/>
        <end position="70"/>
    </location>
</feature>
<evidence type="ECO:0000256" key="1">
    <source>
        <dbReference type="ARBA" id="ARBA00004370"/>
    </source>
</evidence>
<accession>A0A9J6FUV7</accession>
<dbReference type="InterPro" id="IPR051342">
    <property type="entry name" value="PDZ_scaffold"/>
</dbReference>
<sequence>MILSAVTNKCTIYFSKNEINEALTSVQSRFGNKILAIDGQPLDSNISHQQAIGILQQARGTVQLVLARGTPVSSTPPAPQGTPPPPLLPSGGSLSGSLTSVAKPAAADREEAMVLGTEWAEVEAVELLNDGSGLGFGIIGGRSTGVVVKTVLPGGVADRDGRLQSGDHILQIGEVNLRGLGSEQVASVLRQAGSRVRLVVARPSEAGELPAPRPPSLPPPLVLPTRLLADAEELERRLQMHGATVALAAASGSSPTLLSEIVLDDLPETETFEVELVKDQQGLGITIAGYAVKLRLARHLRGLRYHQLQQAIALSDAGGALPPLPTTPTPLTPTTPVMPGGLSLPLVAEQPPPLPRSLVLEDGILAGMNLDAGGLSTVGSTEEDDGMYAGELDYNTEASMMDHWSKVVGPEFEIVVAPLSKFEPSGALGISLEGTVDVEDGREVRPHHYIRSVLPDGPVGLNGRLRRGRAPPGRCPPPLPLHGPPPERSRSPITATDDEQGDFWTTTTPGRRRVHGAPGPAIVVLVGVPAAVVPVVRRRGRGRAGGLPAGPGEGQVRRVAGAAGTGTRGGLPGGGPLVKLRSRSLEPLTGLAMWSSEPHVVELLKGDRGLGFSILDYQDPMNPSETVIVIRSLVPGGVAQQDGRLIPGDRLLFVNEVPLQHAGLDAAVQALKGAPRGIVRIGVAKPLPLPPPPPDSASATCATSASASSAQVGGHGGLRRPPLLKAESF</sequence>
<name>A0A9J6FUV7_HAELO</name>
<feature type="region of interest" description="Disordered" evidence="5">
    <location>
        <begin position="460"/>
        <end position="515"/>
    </location>
</feature>
<organism evidence="7 8">
    <name type="scientific">Haemaphysalis longicornis</name>
    <name type="common">Bush tick</name>
    <dbReference type="NCBI Taxonomy" id="44386"/>
    <lineage>
        <taxon>Eukaryota</taxon>
        <taxon>Metazoa</taxon>
        <taxon>Ecdysozoa</taxon>
        <taxon>Arthropoda</taxon>
        <taxon>Chelicerata</taxon>
        <taxon>Arachnida</taxon>
        <taxon>Acari</taxon>
        <taxon>Parasitiformes</taxon>
        <taxon>Ixodida</taxon>
        <taxon>Ixodoidea</taxon>
        <taxon>Ixodidae</taxon>
        <taxon>Haemaphysalinae</taxon>
        <taxon>Haemaphysalis</taxon>
    </lineage>
</organism>
<keyword evidence="3" id="KW-0677">Repeat</keyword>
<evidence type="ECO:0000256" key="2">
    <source>
        <dbReference type="ARBA" id="ARBA00022553"/>
    </source>
</evidence>
<evidence type="ECO:0000313" key="8">
    <source>
        <dbReference type="Proteomes" id="UP000821853"/>
    </source>
</evidence>
<dbReference type="GO" id="GO:0016020">
    <property type="term" value="C:membrane"/>
    <property type="evidence" value="ECO:0007669"/>
    <property type="project" value="UniProtKB-SubCell"/>
</dbReference>
<evidence type="ECO:0000259" key="6">
    <source>
        <dbReference type="PROSITE" id="PS50106"/>
    </source>
</evidence>
<dbReference type="AlphaFoldDB" id="A0A9J6FUV7"/>
<dbReference type="Gene3D" id="2.30.42.10">
    <property type="match status" value="4"/>
</dbReference>